<dbReference type="Proteomes" id="UP000297245">
    <property type="component" value="Unassembled WGS sequence"/>
</dbReference>
<dbReference type="EMBL" id="ML179876">
    <property type="protein sequence ID" value="THU80719.1"/>
    <property type="molecule type" value="Genomic_DNA"/>
</dbReference>
<protein>
    <submittedName>
        <fullName evidence="1">Uncharacterized protein</fullName>
    </submittedName>
</protein>
<evidence type="ECO:0000313" key="1">
    <source>
        <dbReference type="EMBL" id="THU80719.1"/>
    </source>
</evidence>
<name>A0A4S8KXJ4_DENBC</name>
<proteinExistence type="predicted"/>
<reference evidence="1 2" key="1">
    <citation type="journal article" date="2019" name="Nat. Ecol. Evol.">
        <title>Megaphylogeny resolves global patterns of mushroom evolution.</title>
        <authorList>
            <person name="Varga T."/>
            <person name="Krizsan K."/>
            <person name="Foldi C."/>
            <person name="Dima B."/>
            <person name="Sanchez-Garcia M."/>
            <person name="Sanchez-Ramirez S."/>
            <person name="Szollosi G.J."/>
            <person name="Szarkandi J.G."/>
            <person name="Papp V."/>
            <person name="Albert L."/>
            <person name="Andreopoulos W."/>
            <person name="Angelini C."/>
            <person name="Antonin V."/>
            <person name="Barry K.W."/>
            <person name="Bougher N.L."/>
            <person name="Buchanan P."/>
            <person name="Buyck B."/>
            <person name="Bense V."/>
            <person name="Catcheside P."/>
            <person name="Chovatia M."/>
            <person name="Cooper J."/>
            <person name="Damon W."/>
            <person name="Desjardin D."/>
            <person name="Finy P."/>
            <person name="Geml J."/>
            <person name="Haridas S."/>
            <person name="Hughes K."/>
            <person name="Justo A."/>
            <person name="Karasinski D."/>
            <person name="Kautmanova I."/>
            <person name="Kiss B."/>
            <person name="Kocsube S."/>
            <person name="Kotiranta H."/>
            <person name="LaButti K.M."/>
            <person name="Lechner B.E."/>
            <person name="Liimatainen K."/>
            <person name="Lipzen A."/>
            <person name="Lukacs Z."/>
            <person name="Mihaltcheva S."/>
            <person name="Morgado L.N."/>
            <person name="Niskanen T."/>
            <person name="Noordeloos M.E."/>
            <person name="Ohm R.A."/>
            <person name="Ortiz-Santana B."/>
            <person name="Ovrebo C."/>
            <person name="Racz N."/>
            <person name="Riley R."/>
            <person name="Savchenko A."/>
            <person name="Shiryaev A."/>
            <person name="Soop K."/>
            <person name="Spirin V."/>
            <person name="Szebenyi C."/>
            <person name="Tomsovsky M."/>
            <person name="Tulloss R.E."/>
            <person name="Uehling J."/>
            <person name="Grigoriev I.V."/>
            <person name="Vagvolgyi C."/>
            <person name="Papp T."/>
            <person name="Martin F.M."/>
            <person name="Miettinen O."/>
            <person name="Hibbett D.S."/>
            <person name="Nagy L.G."/>
        </authorList>
    </citation>
    <scope>NUCLEOTIDE SEQUENCE [LARGE SCALE GENOMIC DNA]</scope>
    <source>
        <strain evidence="1 2">CBS 962.96</strain>
    </source>
</reference>
<sequence>MRKLKGGTAVFIPSIITKSEEFEEEKDEKLERKMAREKGRSWVSIRGATPNWKEKLKRSERAFEAVAYLKAEGECQIAKLPWSAVRVGTKSSEKKALELKSDALVLKLYRWEKEMGSEENLVNMQSKLIYAMGFRVNETDSVDYTRPVVSLDRHMAYEEEVGLFKMYWMNKC</sequence>
<keyword evidence="2" id="KW-1185">Reference proteome</keyword>
<gene>
    <name evidence="1" type="ORF">K435DRAFT_809660</name>
</gene>
<organism evidence="1 2">
    <name type="scientific">Dendrothele bispora (strain CBS 962.96)</name>
    <dbReference type="NCBI Taxonomy" id="1314807"/>
    <lineage>
        <taxon>Eukaryota</taxon>
        <taxon>Fungi</taxon>
        <taxon>Dikarya</taxon>
        <taxon>Basidiomycota</taxon>
        <taxon>Agaricomycotina</taxon>
        <taxon>Agaricomycetes</taxon>
        <taxon>Agaricomycetidae</taxon>
        <taxon>Agaricales</taxon>
        <taxon>Agaricales incertae sedis</taxon>
        <taxon>Dendrothele</taxon>
    </lineage>
</organism>
<evidence type="ECO:0000313" key="2">
    <source>
        <dbReference type="Proteomes" id="UP000297245"/>
    </source>
</evidence>
<accession>A0A4S8KXJ4</accession>
<dbReference type="AlphaFoldDB" id="A0A4S8KXJ4"/>